<dbReference type="InterPro" id="IPR006527">
    <property type="entry name" value="F-box-assoc_dom_typ1"/>
</dbReference>
<dbReference type="Gene3D" id="1.20.1280.50">
    <property type="match status" value="1"/>
</dbReference>
<dbReference type="PANTHER" id="PTHR31672:SF13">
    <property type="entry name" value="F-BOX PROTEIN CPR30-LIKE"/>
    <property type="match status" value="1"/>
</dbReference>
<sequence>MMSNLPKDLVEEILSRVPAAALRRLRSTCKEWNALLDDKNSLKNILVSGELNLIDPFYKSEVDISNIYHCNGLLLCTTKDKTKLVIWNPCTGQTKWIEPRDEDYHKCENLCDKFGMLYDKYVLGYETNTSSPSYKILRVLFCQHIFKMEIYEVNSNSWRVLDVTPDWYIRSCGVALKENTYWFGKKKEPQFNDQALISFNYTSERFACLCIPVRNDYGKVQLSSIREEKLSLLYMMFHPFQIEIWVTDEIKPDSVSWSKFFTVDMMKLQGTQTFPSHMNFIIEEEQKVAMFCVVKMKKGKLTNMVYIVGEDELREEEDFGESSITSPCPIMFSYVPSLVQI</sequence>
<name>V4M0B2_EUTSA</name>
<dbReference type="SMART" id="SM00256">
    <property type="entry name" value="FBOX"/>
    <property type="match status" value="1"/>
</dbReference>
<keyword evidence="3" id="KW-1185">Reference proteome</keyword>
<evidence type="ECO:0000313" key="2">
    <source>
        <dbReference type="EMBL" id="ESQ48242.1"/>
    </source>
</evidence>
<dbReference type="KEGG" id="eus:EUTSA_v10022064mg"/>
<dbReference type="NCBIfam" id="TIGR01640">
    <property type="entry name" value="F_box_assoc_1"/>
    <property type="match status" value="1"/>
</dbReference>
<dbReference type="PROSITE" id="PS50181">
    <property type="entry name" value="FBOX"/>
    <property type="match status" value="1"/>
</dbReference>
<gene>
    <name evidence="2" type="ORF">EUTSA_v10022064mg</name>
</gene>
<dbReference type="PANTHER" id="PTHR31672">
    <property type="entry name" value="BNACNNG10540D PROTEIN"/>
    <property type="match status" value="1"/>
</dbReference>
<dbReference type="EMBL" id="KI517408">
    <property type="protein sequence ID" value="ESQ48242.1"/>
    <property type="molecule type" value="Genomic_DNA"/>
</dbReference>
<dbReference type="SUPFAM" id="SSF81383">
    <property type="entry name" value="F-box domain"/>
    <property type="match status" value="1"/>
</dbReference>
<dbReference type="InterPro" id="IPR017451">
    <property type="entry name" value="F-box-assoc_interact_dom"/>
</dbReference>
<dbReference type="Proteomes" id="UP000030689">
    <property type="component" value="Unassembled WGS sequence"/>
</dbReference>
<dbReference type="AlphaFoldDB" id="V4M0B2"/>
<reference evidence="2 3" key="1">
    <citation type="journal article" date="2013" name="Front. Plant Sci.">
        <title>The Reference Genome of the Halophytic Plant Eutrema salsugineum.</title>
        <authorList>
            <person name="Yang R."/>
            <person name="Jarvis D.E."/>
            <person name="Chen H."/>
            <person name="Beilstein M.A."/>
            <person name="Grimwood J."/>
            <person name="Jenkins J."/>
            <person name="Shu S."/>
            <person name="Prochnik S."/>
            <person name="Xin M."/>
            <person name="Ma C."/>
            <person name="Schmutz J."/>
            <person name="Wing R.A."/>
            <person name="Mitchell-Olds T."/>
            <person name="Schumaker K.S."/>
            <person name="Wang X."/>
        </authorList>
    </citation>
    <scope>NUCLEOTIDE SEQUENCE [LARGE SCALE GENOMIC DNA]</scope>
</reference>
<dbReference type="Gramene" id="ESQ48242">
    <property type="protein sequence ID" value="ESQ48242"/>
    <property type="gene ID" value="EUTSA_v10022064mg"/>
</dbReference>
<dbReference type="InterPro" id="IPR036047">
    <property type="entry name" value="F-box-like_dom_sf"/>
</dbReference>
<evidence type="ECO:0000259" key="1">
    <source>
        <dbReference type="PROSITE" id="PS50181"/>
    </source>
</evidence>
<dbReference type="InterPro" id="IPR001810">
    <property type="entry name" value="F-box_dom"/>
</dbReference>
<organism evidence="2 3">
    <name type="scientific">Eutrema salsugineum</name>
    <name type="common">Saltwater cress</name>
    <name type="synonym">Sisymbrium salsugineum</name>
    <dbReference type="NCBI Taxonomy" id="72664"/>
    <lineage>
        <taxon>Eukaryota</taxon>
        <taxon>Viridiplantae</taxon>
        <taxon>Streptophyta</taxon>
        <taxon>Embryophyta</taxon>
        <taxon>Tracheophyta</taxon>
        <taxon>Spermatophyta</taxon>
        <taxon>Magnoliopsida</taxon>
        <taxon>eudicotyledons</taxon>
        <taxon>Gunneridae</taxon>
        <taxon>Pentapetalae</taxon>
        <taxon>rosids</taxon>
        <taxon>malvids</taxon>
        <taxon>Brassicales</taxon>
        <taxon>Brassicaceae</taxon>
        <taxon>Eutremeae</taxon>
        <taxon>Eutrema</taxon>
    </lineage>
</organism>
<dbReference type="InterPro" id="IPR050796">
    <property type="entry name" value="SCF_F-box_component"/>
</dbReference>
<feature type="domain" description="F-box" evidence="1">
    <location>
        <begin position="1"/>
        <end position="45"/>
    </location>
</feature>
<evidence type="ECO:0000313" key="3">
    <source>
        <dbReference type="Proteomes" id="UP000030689"/>
    </source>
</evidence>
<accession>V4M0B2</accession>
<proteinExistence type="predicted"/>
<dbReference type="CDD" id="cd22157">
    <property type="entry name" value="F-box_AtFBW1-like"/>
    <property type="match status" value="1"/>
</dbReference>
<dbReference type="Pfam" id="PF07734">
    <property type="entry name" value="FBA_1"/>
    <property type="match status" value="1"/>
</dbReference>
<protein>
    <recommendedName>
        <fullName evidence="1">F-box domain-containing protein</fullName>
    </recommendedName>
</protein>
<dbReference type="STRING" id="72664.V4M0B2"/>